<dbReference type="Proteomes" id="UP001519887">
    <property type="component" value="Unassembled WGS sequence"/>
</dbReference>
<dbReference type="EMBL" id="JAHZIK010001566">
    <property type="protein sequence ID" value="MBW7459281.1"/>
    <property type="molecule type" value="Genomic_DNA"/>
</dbReference>
<evidence type="ECO:0000313" key="2">
    <source>
        <dbReference type="Proteomes" id="UP001519887"/>
    </source>
</evidence>
<feature type="non-terminal residue" evidence="1">
    <location>
        <position position="101"/>
    </location>
</feature>
<evidence type="ECO:0000313" key="1">
    <source>
        <dbReference type="EMBL" id="MBW7459281.1"/>
    </source>
</evidence>
<name>A0ABS7CEC1_9BACL</name>
<dbReference type="Gene3D" id="3.20.20.150">
    <property type="entry name" value="Divalent-metal-dependent TIM barrel enzymes"/>
    <property type="match status" value="1"/>
</dbReference>
<dbReference type="InterPro" id="IPR036237">
    <property type="entry name" value="Xyl_isomerase-like_sf"/>
</dbReference>
<proteinExistence type="predicted"/>
<sequence>MKQIRIGTLVGGGDAVRVLPQILPHGFESFSLTFWQSTNGLDLSETAKRVKEILAEKGVPISSLGIFGNPLTGEGDNADTLASWERLIDHAHEFGTDLVAG</sequence>
<accession>A0ABS7CEC1</accession>
<organism evidence="1 2">
    <name type="scientific">Paenibacillus sepulcri</name>
    <dbReference type="NCBI Taxonomy" id="359917"/>
    <lineage>
        <taxon>Bacteria</taxon>
        <taxon>Bacillati</taxon>
        <taxon>Bacillota</taxon>
        <taxon>Bacilli</taxon>
        <taxon>Bacillales</taxon>
        <taxon>Paenibacillaceae</taxon>
        <taxon>Paenibacillus</taxon>
    </lineage>
</organism>
<gene>
    <name evidence="1" type="ORF">K0U00_35035</name>
</gene>
<reference evidence="1 2" key="1">
    <citation type="submission" date="2021-07" db="EMBL/GenBank/DDBJ databases">
        <title>Paenibacillus radiodurans sp. nov., isolated from the southeastern edge of Tengger Desert.</title>
        <authorList>
            <person name="Zhang G."/>
        </authorList>
    </citation>
    <scope>NUCLEOTIDE SEQUENCE [LARGE SCALE GENOMIC DNA]</scope>
    <source>
        <strain evidence="1 2">CCM 7311</strain>
    </source>
</reference>
<comment type="caution">
    <text evidence="1">The sequence shown here is derived from an EMBL/GenBank/DDBJ whole genome shotgun (WGS) entry which is preliminary data.</text>
</comment>
<protein>
    <submittedName>
        <fullName evidence="1">TIM barrel protein</fullName>
    </submittedName>
</protein>
<keyword evidence="2" id="KW-1185">Reference proteome</keyword>
<dbReference type="SUPFAM" id="SSF51658">
    <property type="entry name" value="Xylose isomerase-like"/>
    <property type="match status" value="1"/>
</dbReference>